<feature type="transmembrane region" description="Helical" evidence="9">
    <location>
        <begin position="285"/>
        <end position="307"/>
    </location>
</feature>
<dbReference type="SUPFAM" id="SSF52540">
    <property type="entry name" value="P-loop containing nucleoside triphosphate hydrolases"/>
    <property type="match status" value="1"/>
</dbReference>
<evidence type="ECO:0000256" key="7">
    <source>
        <dbReference type="ARBA" id="ARBA00022989"/>
    </source>
</evidence>
<dbReference type="Pfam" id="PF00664">
    <property type="entry name" value="ABC_membrane"/>
    <property type="match status" value="1"/>
</dbReference>
<organism evidence="12 13">
    <name type="scientific">Gemmatimonas phototrophica</name>
    <dbReference type="NCBI Taxonomy" id="1379270"/>
    <lineage>
        <taxon>Bacteria</taxon>
        <taxon>Pseudomonadati</taxon>
        <taxon>Gemmatimonadota</taxon>
        <taxon>Gemmatimonadia</taxon>
        <taxon>Gemmatimonadales</taxon>
        <taxon>Gemmatimonadaceae</taxon>
        <taxon>Gemmatimonas</taxon>
    </lineage>
</organism>
<keyword evidence="4 9" id="KW-0812">Transmembrane</keyword>
<feature type="transmembrane region" description="Helical" evidence="9">
    <location>
        <begin position="27"/>
        <end position="48"/>
    </location>
</feature>
<evidence type="ECO:0000256" key="9">
    <source>
        <dbReference type="SAM" id="Phobius"/>
    </source>
</evidence>
<keyword evidence="7 9" id="KW-1133">Transmembrane helix</keyword>
<dbReference type="Gene3D" id="3.40.50.300">
    <property type="entry name" value="P-loop containing nucleotide triphosphate hydrolases"/>
    <property type="match status" value="1"/>
</dbReference>
<keyword evidence="3" id="KW-1003">Cell membrane</keyword>
<dbReference type="PANTHER" id="PTHR43394:SF1">
    <property type="entry name" value="ATP-BINDING CASSETTE SUB-FAMILY B MEMBER 10, MITOCHONDRIAL"/>
    <property type="match status" value="1"/>
</dbReference>
<gene>
    <name evidence="12" type="ORF">GEMMAAP_05420</name>
</gene>
<dbReference type="InterPro" id="IPR003593">
    <property type="entry name" value="AAA+_ATPase"/>
</dbReference>
<dbReference type="GO" id="GO:0015421">
    <property type="term" value="F:ABC-type oligopeptide transporter activity"/>
    <property type="evidence" value="ECO:0007669"/>
    <property type="project" value="TreeGrafter"/>
</dbReference>
<dbReference type="Gene3D" id="1.20.1560.10">
    <property type="entry name" value="ABC transporter type 1, transmembrane domain"/>
    <property type="match status" value="1"/>
</dbReference>
<dbReference type="eggNOG" id="COG1132">
    <property type="taxonomic scope" value="Bacteria"/>
</dbReference>
<dbReference type="PANTHER" id="PTHR43394">
    <property type="entry name" value="ATP-DEPENDENT PERMEASE MDL1, MITOCHONDRIAL"/>
    <property type="match status" value="1"/>
</dbReference>
<dbReference type="SMART" id="SM00382">
    <property type="entry name" value="AAA"/>
    <property type="match status" value="1"/>
</dbReference>
<dbReference type="STRING" id="1379270.GEMMAAP_05420"/>
<dbReference type="InterPro" id="IPR003439">
    <property type="entry name" value="ABC_transporter-like_ATP-bd"/>
</dbReference>
<name>A0A143BIQ9_9BACT</name>
<dbReference type="PROSITE" id="PS50929">
    <property type="entry name" value="ABC_TM1F"/>
    <property type="match status" value="1"/>
</dbReference>
<dbReference type="InterPro" id="IPR036640">
    <property type="entry name" value="ABC1_TM_sf"/>
</dbReference>
<evidence type="ECO:0008006" key="14">
    <source>
        <dbReference type="Google" id="ProtNLM"/>
    </source>
</evidence>
<evidence type="ECO:0000256" key="5">
    <source>
        <dbReference type="ARBA" id="ARBA00022741"/>
    </source>
</evidence>
<evidence type="ECO:0000256" key="4">
    <source>
        <dbReference type="ARBA" id="ARBA00022692"/>
    </source>
</evidence>
<sequence length="609" mass="65626">MGKLPVGENKQQAWKTLRLLVPYYHPYRAQVATGLASVVISAALTTTVPSFLQRGLDSIGRGATPRELLQLGLVMLITAAVSGTLRFTMRYTLNGVSRRIETDLRRDVFARLSTLDAGWFVRWRTGDVMARLTNDLSAVRMAAGPAVMYFTNTIFGGLFALIMMLRISPLLTGAALLPMVGLPFLMLRLGKLVHARFEDAQGQFSQLTTRAQENLSGVRIVRAYRQESAESARWNALGDAYLEANMGLARLNGLMSPGFALLAGLGGAVTIGVGGRLLLNGTLTVGAYVAFGIYLAMLTWPLIALGWTTNLFQRGAASMTRVLELLHAEPVSVKDSGTASLPPSTRGHTLEFQHVSFHYPVPNREATSAAPAAPRWVLRDVSFTIGAGDTLAIVGATGSGKSALMDLIPRLFDPQEGDILLDGVNIRDLPLSTLRALMGYVPQEALLFSETVGENITYGLGDRDPALRERMVAASATAQLTETIATLPDAYDTRLGERGINLSGGQKQRTALARALARTPALVLLDDALSAVDTQTEAAILHGLRDALADRTAIITSHRVSAVRDANHIIVLDAGRIVEQGSHDELLARNGRYATLLKRQQLLDAIEAA</sequence>
<dbReference type="RefSeq" id="WP_053334228.1">
    <property type="nucleotide sequence ID" value="NZ_CP011454.1"/>
</dbReference>
<dbReference type="EMBL" id="CP011454">
    <property type="protein sequence ID" value="AMW04432.1"/>
    <property type="molecule type" value="Genomic_DNA"/>
</dbReference>
<feature type="transmembrane region" description="Helical" evidence="9">
    <location>
        <begin position="259"/>
        <end position="279"/>
    </location>
</feature>
<dbReference type="KEGG" id="gph:GEMMAAP_05420"/>
<dbReference type="CDD" id="cd18541">
    <property type="entry name" value="ABC_6TM_TmrB_like"/>
    <property type="match status" value="1"/>
</dbReference>
<dbReference type="GO" id="GO:0005524">
    <property type="term" value="F:ATP binding"/>
    <property type="evidence" value="ECO:0007669"/>
    <property type="project" value="UniProtKB-KW"/>
</dbReference>
<evidence type="ECO:0000256" key="1">
    <source>
        <dbReference type="ARBA" id="ARBA00004651"/>
    </source>
</evidence>
<dbReference type="InterPro" id="IPR027417">
    <property type="entry name" value="P-loop_NTPase"/>
</dbReference>
<keyword evidence="2" id="KW-0813">Transport</keyword>
<evidence type="ECO:0000256" key="2">
    <source>
        <dbReference type="ARBA" id="ARBA00022448"/>
    </source>
</evidence>
<comment type="subcellular location">
    <subcellularLocation>
        <location evidence="1">Cell membrane</location>
        <topology evidence="1">Multi-pass membrane protein</topology>
    </subcellularLocation>
</comment>
<evidence type="ECO:0000259" key="11">
    <source>
        <dbReference type="PROSITE" id="PS50929"/>
    </source>
</evidence>
<feature type="transmembrane region" description="Helical" evidence="9">
    <location>
        <begin position="146"/>
        <end position="164"/>
    </location>
</feature>
<keyword evidence="13" id="KW-1185">Reference proteome</keyword>
<dbReference type="SUPFAM" id="SSF90123">
    <property type="entry name" value="ABC transporter transmembrane region"/>
    <property type="match status" value="1"/>
</dbReference>
<dbReference type="AlphaFoldDB" id="A0A143BIQ9"/>
<dbReference type="OrthoDB" id="9770415at2"/>
<feature type="transmembrane region" description="Helical" evidence="9">
    <location>
        <begin position="68"/>
        <end position="89"/>
    </location>
</feature>
<dbReference type="Proteomes" id="UP000076404">
    <property type="component" value="Chromosome"/>
</dbReference>
<feature type="domain" description="ABC transmembrane type-1" evidence="11">
    <location>
        <begin position="32"/>
        <end position="314"/>
    </location>
</feature>
<evidence type="ECO:0000256" key="8">
    <source>
        <dbReference type="ARBA" id="ARBA00023136"/>
    </source>
</evidence>
<keyword evidence="8 9" id="KW-0472">Membrane</keyword>
<evidence type="ECO:0000256" key="3">
    <source>
        <dbReference type="ARBA" id="ARBA00022475"/>
    </source>
</evidence>
<proteinExistence type="predicted"/>
<evidence type="ECO:0000259" key="10">
    <source>
        <dbReference type="PROSITE" id="PS50893"/>
    </source>
</evidence>
<reference evidence="12 13" key="1">
    <citation type="journal article" date="2014" name="Proc. Natl. Acad. Sci. U.S.A.">
        <title>Functional type 2 photosynthetic reaction centers found in the rare bacterial phylum Gemmatimonadetes.</title>
        <authorList>
            <person name="Zeng Y."/>
            <person name="Feng F."/>
            <person name="Medova H."/>
            <person name="Dean J."/>
            <person name="Koblizek M."/>
        </authorList>
    </citation>
    <scope>NUCLEOTIDE SEQUENCE [LARGE SCALE GENOMIC DNA]</scope>
    <source>
        <strain evidence="12 13">AP64</strain>
    </source>
</reference>
<dbReference type="InterPro" id="IPR039421">
    <property type="entry name" value="Type_1_exporter"/>
</dbReference>
<evidence type="ECO:0000256" key="6">
    <source>
        <dbReference type="ARBA" id="ARBA00022840"/>
    </source>
</evidence>
<evidence type="ECO:0000313" key="12">
    <source>
        <dbReference type="EMBL" id="AMW04432.1"/>
    </source>
</evidence>
<feature type="domain" description="ABC transporter" evidence="10">
    <location>
        <begin position="350"/>
        <end position="599"/>
    </location>
</feature>
<dbReference type="Pfam" id="PF00005">
    <property type="entry name" value="ABC_tran"/>
    <property type="match status" value="1"/>
</dbReference>
<feature type="transmembrane region" description="Helical" evidence="9">
    <location>
        <begin position="170"/>
        <end position="187"/>
    </location>
</feature>
<dbReference type="InterPro" id="IPR011527">
    <property type="entry name" value="ABC1_TM_dom"/>
</dbReference>
<keyword evidence="6" id="KW-0067">ATP-binding</keyword>
<keyword evidence="5" id="KW-0547">Nucleotide-binding</keyword>
<dbReference type="GO" id="GO:0016887">
    <property type="term" value="F:ATP hydrolysis activity"/>
    <property type="evidence" value="ECO:0007669"/>
    <property type="project" value="InterPro"/>
</dbReference>
<evidence type="ECO:0000313" key="13">
    <source>
        <dbReference type="Proteomes" id="UP000076404"/>
    </source>
</evidence>
<dbReference type="GO" id="GO:0005886">
    <property type="term" value="C:plasma membrane"/>
    <property type="evidence" value="ECO:0007669"/>
    <property type="project" value="UniProtKB-SubCell"/>
</dbReference>
<accession>A0A143BIQ9</accession>
<reference evidence="12 13" key="2">
    <citation type="journal article" date="2016" name="Environ. Microbiol. Rep.">
        <title>Metagenomic evidence for the presence of phototrophic Gemmatimonadetes bacteria in diverse environments.</title>
        <authorList>
            <person name="Zeng Y."/>
            <person name="Baumbach J."/>
            <person name="Barbosa E.G."/>
            <person name="Azevedo V."/>
            <person name="Zhang C."/>
            <person name="Koblizek M."/>
        </authorList>
    </citation>
    <scope>NUCLEOTIDE SEQUENCE [LARGE SCALE GENOMIC DNA]</scope>
    <source>
        <strain evidence="12 13">AP64</strain>
    </source>
</reference>
<dbReference type="FunFam" id="3.40.50.300:FF:000221">
    <property type="entry name" value="Multidrug ABC transporter ATP-binding protein"/>
    <property type="match status" value="1"/>
</dbReference>
<dbReference type="PROSITE" id="PS50893">
    <property type="entry name" value="ABC_TRANSPORTER_2"/>
    <property type="match status" value="1"/>
</dbReference>
<protein>
    <recommendedName>
        <fullName evidence="14">ABC transporter ATP-binding protein</fullName>
    </recommendedName>
</protein>